<keyword evidence="2" id="KW-1185">Reference proteome</keyword>
<organism evidence="1 2">
    <name type="scientific">Actinomadura pelletieri DSM 43383</name>
    <dbReference type="NCBI Taxonomy" id="1120940"/>
    <lineage>
        <taxon>Bacteria</taxon>
        <taxon>Bacillati</taxon>
        <taxon>Actinomycetota</taxon>
        <taxon>Actinomycetes</taxon>
        <taxon>Streptosporangiales</taxon>
        <taxon>Thermomonosporaceae</taxon>
        <taxon>Actinomadura</taxon>
    </lineage>
</organism>
<evidence type="ECO:0008006" key="3">
    <source>
        <dbReference type="Google" id="ProtNLM"/>
    </source>
</evidence>
<protein>
    <recommendedName>
        <fullName evidence="3">Sigma 54 modulation/S30EA-like ribosomal protein</fullName>
    </recommendedName>
</protein>
<evidence type="ECO:0000313" key="1">
    <source>
        <dbReference type="EMBL" id="RKS74249.1"/>
    </source>
</evidence>
<name>A0A495QMU6_9ACTN</name>
<dbReference type="EMBL" id="RBWU01000003">
    <property type="protein sequence ID" value="RKS74249.1"/>
    <property type="molecule type" value="Genomic_DNA"/>
</dbReference>
<dbReference type="InterPro" id="IPR036567">
    <property type="entry name" value="RHF-like"/>
</dbReference>
<proteinExistence type="predicted"/>
<gene>
    <name evidence="1" type="ORF">BZB76_2758</name>
</gene>
<comment type="caution">
    <text evidence="1">The sequence shown here is derived from an EMBL/GenBank/DDBJ whole genome shotgun (WGS) entry which is preliminary data.</text>
</comment>
<accession>A0A495QMU6</accession>
<dbReference type="AlphaFoldDB" id="A0A495QMU6"/>
<sequence length="123" mass="13222">MRRSVFSEAKRLRTIASLGGVMNATREGPQIRFLTSGDVTAHERGAAERAVRQALASAGDVTSVQVTLSVVADRSLPRPALAQAVVDLEGRRVRAQAAAPHIVEAVDMLRERLAVRTSALQPR</sequence>
<dbReference type="Proteomes" id="UP000274601">
    <property type="component" value="Unassembled WGS sequence"/>
</dbReference>
<dbReference type="SUPFAM" id="SSF69754">
    <property type="entry name" value="Ribosome binding protein Y (YfiA homologue)"/>
    <property type="match status" value="1"/>
</dbReference>
<reference evidence="1 2" key="1">
    <citation type="submission" date="2018-10" db="EMBL/GenBank/DDBJ databases">
        <title>Genomic Encyclopedia of Archaeal and Bacterial Type Strains, Phase II (KMG-II): from individual species to whole genera.</title>
        <authorList>
            <person name="Goeker M."/>
        </authorList>
    </citation>
    <scope>NUCLEOTIDE SEQUENCE [LARGE SCALE GENOMIC DNA]</scope>
    <source>
        <strain evidence="1 2">DSM 43383</strain>
    </source>
</reference>
<evidence type="ECO:0000313" key="2">
    <source>
        <dbReference type="Proteomes" id="UP000274601"/>
    </source>
</evidence>